<organism evidence="1">
    <name type="scientific">marine metagenome</name>
    <dbReference type="NCBI Taxonomy" id="408172"/>
    <lineage>
        <taxon>unclassified sequences</taxon>
        <taxon>metagenomes</taxon>
        <taxon>ecological metagenomes</taxon>
    </lineage>
</organism>
<name>A0A383A113_9ZZZZ</name>
<accession>A0A383A113</accession>
<protein>
    <submittedName>
        <fullName evidence="1">Uncharacterized protein</fullName>
    </submittedName>
</protein>
<dbReference type="EMBL" id="UINC01188343">
    <property type="protein sequence ID" value="SVE01517.1"/>
    <property type="molecule type" value="Genomic_DNA"/>
</dbReference>
<dbReference type="AlphaFoldDB" id="A0A383A113"/>
<sequence>MEIFAVLHASSIAQPAGARPLGILYALPRQLLWAVLGRTAKDPFCL</sequence>
<proteinExistence type="predicted"/>
<evidence type="ECO:0000313" key="1">
    <source>
        <dbReference type="EMBL" id="SVE01517.1"/>
    </source>
</evidence>
<reference evidence="1" key="1">
    <citation type="submission" date="2018-05" db="EMBL/GenBank/DDBJ databases">
        <authorList>
            <person name="Lanie J.A."/>
            <person name="Ng W.-L."/>
            <person name="Kazmierczak K.M."/>
            <person name="Andrzejewski T.M."/>
            <person name="Davidsen T.M."/>
            <person name="Wayne K.J."/>
            <person name="Tettelin H."/>
            <person name="Glass J.I."/>
            <person name="Rusch D."/>
            <person name="Podicherti R."/>
            <person name="Tsui H.-C.T."/>
            <person name="Winkler M.E."/>
        </authorList>
    </citation>
    <scope>NUCLEOTIDE SEQUENCE</scope>
</reference>
<gene>
    <name evidence="1" type="ORF">METZ01_LOCUS454371</name>
</gene>